<reference evidence="4" key="1">
    <citation type="submission" date="2016-11" db="EMBL/GenBank/DDBJ databases">
        <title>Complete Genome Sequence of alachlor-degrading Sphingomonas sp. strain JJ-A5.</title>
        <authorList>
            <person name="Lee H."/>
            <person name="Ka J.-O."/>
        </authorList>
    </citation>
    <scope>NUCLEOTIDE SEQUENCE [LARGE SCALE GENOMIC DNA]</scope>
    <source>
        <strain evidence="4">JJ-A5</strain>
    </source>
</reference>
<gene>
    <name evidence="3" type="ORF">BSL82_11025</name>
</gene>
<evidence type="ECO:0000313" key="4">
    <source>
        <dbReference type="Proteomes" id="UP000182063"/>
    </source>
</evidence>
<evidence type="ECO:0000256" key="2">
    <source>
        <dbReference type="ARBA" id="ARBA00022801"/>
    </source>
</evidence>
<dbReference type="GO" id="GO:0047617">
    <property type="term" value="F:fatty acyl-CoA hydrolase activity"/>
    <property type="evidence" value="ECO:0007669"/>
    <property type="project" value="TreeGrafter"/>
</dbReference>
<proteinExistence type="inferred from homology"/>
<dbReference type="RefSeq" id="WP_072597573.1">
    <property type="nucleotide sequence ID" value="NZ_CP018221.1"/>
</dbReference>
<dbReference type="PANTHER" id="PTHR31793:SF27">
    <property type="entry name" value="NOVEL THIOESTERASE SUPERFAMILY DOMAIN AND SAPOSIN A-TYPE DOMAIN CONTAINING PROTEIN (0610012H03RIK)"/>
    <property type="match status" value="1"/>
</dbReference>
<organism evidence="3 4">
    <name type="scientific">Tardibacter chloracetimidivorans</name>
    <dbReference type="NCBI Taxonomy" id="1921510"/>
    <lineage>
        <taxon>Bacteria</taxon>
        <taxon>Pseudomonadati</taxon>
        <taxon>Pseudomonadota</taxon>
        <taxon>Alphaproteobacteria</taxon>
        <taxon>Sphingomonadales</taxon>
        <taxon>Sphingomonadaceae</taxon>
        <taxon>Tardibacter</taxon>
    </lineage>
</organism>
<dbReference type="STRING" id="1921510.BSL82_11025"/>
<dbReference type="EMBL" id="CP018221">
    <property type="protein sequence ID" value="API59781.1"/>
    <property type="molecule type" value="Genomic_DNA"/>
</dbReference>
<dbReference type="Proteomes" id="UP000182063">
    <property type="component" value="Chromosome"/>
</dbReference>
<protein>
    <submittedName>
        <fullName evidence="3">Thioesterase</fullName>
    </submittedName>
</protein>
<name>A0A1L3ZVW5_9SPHN</name>
<dbReference type="Gene3D" id="3.10.129.10">
    <property type="entry name" value="Hotdog Thioesterase"/>
    <property type="match status" value="1"/>
</dbReference>
<comment type="similarity">
    <text evidence="1">Belongs to the 4-hydroxybenzoyl-CoA thioesterase family.</text>
</comment>
<dbReference type="OrthoDB" id="9799036at2"/>
<keyword evidence="4" id="KW-1185">Reference proteome</keyword>
<evidence type="ECO:0000256" key="1">
    <source>
        <dbReference type="ARBA" id="ARBA00005953"/>
    </source>
</evidence>
<dbReference type="Pfam" id="PF13279">
    <property type="entry name" value="4HBT_2"/>
    <property type="match status" value="1"/>
</dbReference>
<accession>A0A1L3ZVW5</accession>
<dbReference type="AlphaFoldDB" id="A0A1L3ZVW5"/>
<dbReference type="PANTHER" id="PTHR31793">
    <property type="entry name" value="4-HYDROXYBENZOYL-COA THIOESTERASE FAMILY MEMBER"/>
    <property type="match status" value="1"/>
</dbReference>
<dbReference type="KEGG" id="sphj:BSL82_11025"/>
<evidence type="ECO:0000313" key="3">
    <source>
        <dbReference type="EMBL" id="API59781.1"/>
    </source>
</evidence>
<dbReference type="InterPro" id="IPR029069">
    <property type="entry name" value="HotDog_dom_sf"/>
</dbReference>
<dbReference type="SUPFAM" id="SSF54637">
    <property type="entry name" value="Thioesterase/thiol ester dehydrase-isomerase"/>
    <property type="match status" value="1"/>
</dbReference>
<keyword evidence="2" id="KW-0378">Hydrolase</keyword>
<sequence>MSRDPFRPRSAYRHWTPVLTRWFDNDVFGHVNNTIYYGWLDTAVCGWLMEVGLLEVEGEDLIGLVIETGCAYASPVSFPQRVEIGLRVARIGNSSVTYHLGVFVESAEAASAQGHFTHVYVDRTDRRPAKLDERWRTLLSQLT</sequence>
<dbReference type="InterPro" id="IPR050563">
    <property type="entry name" value="4-hydroxybenzoyl-CoA_TE"/>
</dbReference>
<dbReference type="CDD" id="cd00586">
    <property type="entry name" value="4HBT"/>
    <property type="match status" value="1"/>
</dbReference>